<feature type="domain" description="Histidine kinase" evidence="4">
    <location>
        <begin position="278"/>
        <end position="372"/>
    </location>
</feature>
<evidence type="ECO:0000259" key="4">
    <source>
        <dbReference type="PROSITE" id="PS50109"/>
    </source>
</evidence>
<dbReference type="InterPro" id="IPR035965">
    <property type="entry name" value="PAS-like_dom_sf"/>
</dbReference>
<dbReference type="CDD" id="cd16917">
    <property type="entry name" value="HATPase_UhpB-NarQ-NarX-like"/>
    <property type="match status" value="1"/>
</dbReference>
<dbReference type="PANTHER" id="PTHR24421:SF58">
    <property type="entry name" value="SIGNAL TRANSDUCTION HISTIDINE-PROTEIN KINASE_PHOSPHATASE UHPB"/>
    <property type="match status" value="1"/>
</dbReference>
<dbReference type="InterPro" id="IPR003594">
    <property type="entry name" value="HATPase_dom"/>
</dbReference>
<sequence>MKSHSSPACESSGTSARGWLRLGSEETSERLYWVFSPDLLFAAHPSFEGHFVYEGINPAFELRLGVSSEDIREMDVFNCLGSDDARAVSEALRACLAEGTEVRIRHRLAFGGQRQNIETTIVPIMDAAGGAIRLIGSHRIARNEFFQSATERLVAAQASVSLLSIQEEIQQRIASDLHDSTCQHLIAASLGLMRIRQTIGDPVRAERLCDEIDASIDEALREIRAFAYLLHPQNLTDNGLKVAIEHYADGFAARTSLRVTTRIVAAVDRLPYEKQRSLLRVVQEALTNVFRHAKATEVSIVIKETGGHFRLTVKDNGRGLQAGRTHQAISTGVGIPAMKARLEQIGGSLEIRSDPAAHRSGTVLCAVVPHAFVTTRRNRRKDTTVMRAPAGTH</sequence>
<evidence type="ECO:0000313" key="5">
    <source>
        <dbReference type="EMBL" id="TFV34756.1"/>
    </source>
</evidence>
<evidence type="ECO:0000256" key="2">
    <source>
        <dbReference type="ARBA" id="ARBA00022777"/>
    </source>
</evidence>
<dbReference type="SMART" id="SM00387">
    <property type="entry name" value="HATPase_c"/>
    <property type="match status" value="1"/>
</dbReference>
<dbReference type="GO" id="GO:0016020">
    <property type="term" value="C:membrane"/>
    <property type="evidence" value="ECO:0007669"/>
    <property type="project" value="InterPro"/>
</dbReference>
<dbReference type="InterPro" id="IPR011712">
    <property type="entry name" value="Sig_transdc_His_kin_sub3_dim/P"/>
</dbReference>
<dbReference type="Pfam" id="PF07730">
    <property type="entry name" value="HisKA_3"/>
    <property type="match status" value="1"/>
</dbReference>
<accession>A0A4Y9KW59</accession>
<dbReference type="Proteomes" id="UP000298225">
    <property type="component" value="Unassembled WGS sequence"/>
</dbReference>
<dbReference type="Pfam" id="PF08448">
    <property type="entry name" value="PAS_4"/>
    <property type="match status" value="1"/>
</dbReference>
<dbReference type="InterPro" id="IPR050482">
    <property type="entry name" value="Sensor_HK_TwoCompSys"/>
</dbReference>
<evidence type="ECO:0000313" key="6">
    <source>
        <dbReference type="Proteomes" id="UP000298225"/>
    </source>
</evidence>
<name>A0A4Y9KW59_9BRAD</name>
<reference evidence="5 6" key="1">
    <citation type="submission" date="2019-03" db="EMBL/GenBank/DDBJ databases">
        <title>Bradyrhizobium strains diversity isolated from Chamaecrista fasciculata.</title>
        <authorList>
            <person name="Urquiaga M.C.O."/>
            <person name="Hungria M."/>
            <person name="Delamuta J.R.M."/>
        </authorList>
    </citation>
    <scope>NUCLEOTIDE SEQUENCE [LARGE SCALE GENOMIC DNA]</scope>
    <source>
        <strain evidence="5 6">CNPSo 3424</strain>
    </source>
</reference>
<comment type="caution">
    <text evidence="5">The sequence shown here is derived from an EMBL/GenBank/DDBJ whole genome shotgun (WGS) entry which is preliminary data.</text>
</comment>
<gene>
    <name evidence="5" type="ORF">E4K66_30435</name>
</gene>
<evidence type="ECO:0000256" key="1">
    <source>
        <dbReference type="ARBA" id="ARBA00022679"/>
    </source>
</evidence>
<dbReference type="PANTHER" id="PTHR24421">
    <property type="entry name" value="NITRATE/NITRITE SENSOR PROTEIN NARX-RELATED"/>
    <property type="match status" value="1"/>
</dbReference>
<keyword evidence="6" id="KW-1185">Reference proteome</keyword>
<dbReference type="Gene3D" id="3.30.565.10">
    <property type="entry name" value="Histidine kinase-like ATPase, C-terminal domain"/>
    <property type="match status" value="1"/>
</dbReference>
<protein>
    <submittedName>
        <fullName evidence="5">Diguanylate cyclase</fullName>
    </submittedName>
</protein>
<dbReference type="EMBL" id="SPQU01000019">
    <property type="protein sequence ID" value="TFV34756.1"/>
    <property type="molecule type" value="Genomic_DNA"/>
</dbReference>
<dbReference type="InterPro" id="IPR036890">
    <property type="entry name" value="HATPase_C_sf"/>
</dbReference>
<dbReference type="InterPro" id="IPR000014">
    <property type="entry name" value="PAS"/>
</dbReference>
<dbReference type="SUPFAM" id="SSF55874">
    <property type="entry name" value="ATPase domain of HSP90 chaperone/DNA topoisomerase II/histidine kinase"/>
    <property type="match status" value="1"/>
</dbReference>
<dbReference type="SUPFAM" id="SSF55785">
    <property type="entry name" value="PYP-like sensor domain (PAS domain)"/>
    <property type="match status" value="1"/>
</dbReference>
<dbReference type="CDD" id="cd00130">
    <property type="entry name" value="PAS"/>
    <property type="match status" value="1"/>
</dbReference>
<dbReference type="Gene3D" id="1.20.5.1930">
    <property type="match status" value="1"/>
</dbReference>
<dbReference type="InterPro" id="IPR005467">
    <property type="entry name" value="His_kinase_dom"/>
</dbReference>
<dbReference type="GO" id="GO:0000155">
    <property type="term" value="F:phosphorelay sensor kinase activity"/>
    <property type="evidence" value="ECO:0007669"/>
    <property type="project" value="InterPro"/>
</dbReference>
<dbReference type="GO" id="GO:0046983">
    <property type="term" value="F:protein dimerization activity"/>
    <property type="evidence" value="ECO:0007669"/>
    <property type="project" value="InterPro"/>
</dbReference>
<organism evidence="5 6">
    <name type="scientific">Bradyrhizobium frederickii</name>
    <dbReference type="NCBI Taxonomy" id="2560054"/>
    <lineage>
        <taxon>Bacteria</taxon>
        <taxon>Pseudomonadati</taxon>
        <taxon>Pseudomonadota</taxon>
        <taxon>Alphaproteobacteria</taxon>
        <taxon>Hyphomicrobiales</taxon>
        <taxon>Nitrobacteraceae</taxon>
        <taxon>Bradyrhizobium</taxon>
    </lineage>
</organism>
<keyword evidence="1" id="KW-0808">Transferase</keyword>
<dbReference type="InterPro" id="IPR013656">
    <property type="entry name" value="PAS_4"/>
</dbReference>
<dbReference type="AlphaFoldDB" id="A0A4Y9KW59"/>
<dbReference type="Gene3D" id="3.30.450.20">
    <property type="entry name" value="PAS domain"/>
    <property type="match status" value="1"/>
</dbReference>
<evidence type="ECO:0000256" key="3">
    <source>
        <dbReference type="ARBA" id="ARBA00023012"/>
    </source>
</evidence>
<dbReference type="Pfam" id="PF02518">
    <property type="entry name" value="HATPase_c"/>
    <property type="match status" value="1"/>
</dbReference>
<keyword evidence="3" id="KW-0902">Two-component regulatory system</keyword>
<dbReference type="OrthoDB" id="9760752at2"/>
<proteinExistence type="predicted"/>
<keyword evidence="2" id="KW-0418">Kinase</keyword>
<dbReference type="PROSITE" id="PS50109">
    <property type="entry name" value="HIS_KIN"/>
    <property type="match status" value="1"/>
</dbReference>